<organism evidence="1 2">
    <name type="scientific">Gloeobacter kilaueensis (strain ATCC BAA-2537 / CCAP 1431/1 / ULC 316 / JS1)</name>
    <dbReference type="NCBI Taxonomy" id="1183438"/>
    <lineage>
        <taxon>Bacteria</taxon>
        <taxon>Bacillati</taxon>
        <taxon>Cyanobacteriota</taxon>
        <taxon>Cyanophyceae</taxon>
        <taxon>Gloeobacterales</taxon>
        <taxon>Gloeobacteraceae</taxon>
        <taxon>Gloeobacter</taxon>
    </lineage>
</organism>
<evidence type="ECO:0000313" key="2">
    <source>
        <dbReference type="Proteomes" id="UP000017396"/>
    </source>
</evidence>
<accession>U5QDR3</accession>
<reference evidence="1 2" key="1">
    <citation type="journal article" date="2013" name="PLoS ONE">
        <title>Cultivation and Complete Genome Sequencing of Gloeobacter kilaueensis sp. nov., from a Lava Cave in Kilauea Caldera, Hawai'i.</title>
        <authorList>
            <person name="Saw J.H."/>
            <person name="Schatz M."/>
            <person name="Brown M.V."/>
            <person name="Kunkel D.D."/>
            <person name="Foster J.S."/>
            <person name="Shick H."/>
            <person name="Christensen S."/>
            <person name="Hou S."/>
            <person name="Wan X."/>
            <person name="Donachie S.P."/>
        </authorList>
    </citation>
    <scope>NUCLEOTIDE SEQUENCE [LARGE SCALE GENOMIC DNA]</scope>
    <source>
        <strain evidence="2">JS</strain>
    </source>
</reference>
<proteinExistence type="predicted"/>
<dbReference type="Pfam" id="PF14249">
    <property type="entry name" value="Tocopherol_cycl"/>
    <property type="match status" value="1"/>
</dbReference>
<dbReference type="HOGENOM" id="CLU_048962_0_0_3"/>
<dbReference type="PANTHER" id="PTHR35309:SF4">
    <property type="entry name" value="TOCOPHEROL CYCLASE"/>
    <property type="match status" value="1"/>
</dbReference>
<keyword evidence="2" id="KW-1185">Reference proteome</keyword>
<dbReference type="AlphaFoldDB" id="U5QDR3"/>
<name>U5QDR3_GLOK1</name>
<dbReference type="EMBL" id="CP003587">
    <property type="protein sequence ID" value="AGY57051.1"/>
    <property type="molecule type" value="Genomic_DNA"/>
</dbReference>
<dbReference type="KEGG" id="glj:GKIL_0805"/>
<gene>
    <name evidence="1" type="ORF">GKIL_0805</name>
</gene>
<dbReference type="eggNOG" id="ENOG502Z7HP">
    <property type="taxonomic scope" value="Bacteria"/>
</dbReference>
<dbReference type="GO" id="GO:0009976">
    <property type="term" value="F:tocopherol cyclase activity"/>
    <property type="evidence" value="ECO:0007669"/>
    <property type="project" value="InterPro"/>
</dbReference>
<sequence>MPVPPPALTTPHAGYHWPGGLLLSRARPFFEGWYYRVSLPEVGESFAFMYAIAEPAGGGATSGGFAQILAPGDERLYHLFDEVRGFWAEPDRLALGHSEPALPQPGLIDPARFASEVQLGYQATATLNQGVLKDAAWCYRIEPVAGWGRPGRPEATMGWLSYLPVFEPGWQILMAHGRATGWIEWRGARYSFEDAPAYGEKNWGGAFPKKWFWVQANAFEADPEAALIAGGGRRGFLWREESVAMVGLYHGGRFYRFLPEDGHLRCAVTPWGRWQIEAVSERYRIEVSGTAARDDGIELLAPTATGAHFVCRDTLKGSVQVRLSRRWGTRAVLFEGSTRLGGLETGGGPWEGEWQFRC</sequence>
<dbReference type="Proteomes" id="UP000017396">
    <property type="component" value="Chromosome"/>
</dbReference>
<dbReference type="RefSeq" id="WP_023172101.1">
    <property type="nucleotide sequence ID" value="NC_022600.1"/>
</dbReference>
<protein>
    <submittedName>
        <fullName evidence="1">Tocopherol cyclase</fullName>
    </submittedName>
</protein>
<dbReference type="InterPro" id="IPR025893">
    <property type="entry name" value="Tocopherol_cyclase"/>
</dbReference>
<dbReference type="PANTHER" id="PTHR35309">
    <property type="match status" value="1"/>
</dbReference>
<evidence type="ECO:0000313" key="1">
    <source>
        <dbReference type="EMBL" id="AGY57051.1"/>
    </source>
</evidence>
<dbReference type="OrthoDB" id="503351at2"/>
<dbReference type="STRING" id="1183438.GKIL_0805"/>